<evidence type="ECO:0000256" key="3">
    <source>
        <dbReference type="ARBA" id="ARBA00022490"/>
    </source>
</evidence>
<dbReference type="FunFam" id="1.20.1270.60:FF:000069">
    <property type="entry name" value="Nostrin, isoform D"/>
    <property type="match status" value="1"/>
</dbReference>
<evidence type="ECO:0000256" key="8">
    <source>
        <dbReference type="SAM" id="Coils"/>
    </source>
</evidence>
<comment type="subcellular location">
    <subcellularLocation>
        <location evidence="1">Cytoplasm</location>
        <location evidence="1">Cytoskeleton</location>
    </subcellularLocation>
</comment>
<dbReference type="GO" id="GO:0043226">
    <property type="term" value="C:organelle"/>
    <property type="evidence" value="ECO:0007669"/>
    <property type="project" value="UniProtKB-ARBA"/>
</dbReference>
<dbReference type="InterPro" id="IPR031160">
    <property type="entry name" value="F_BAR_dom"/>
</dbReference>
<dbReference type="EnsemblMetazoa" id="SCAU011448-RG">
    <property type="protein sequence ID" value="SCAU011448-PG"/>
    <property type="gene ID" value="SCAU011448"/>
</dbReference>
<dbReference type="EnsemblMetazoa" id="SCAU011448-RC">
    <property type="protein sequence ID" value="SCAU011448-PC"/>
    <property type="gene ID" value="SCAU011448"/>
</dbReference>
<gene>
    <name evidence="12" type="primary">106086286</name>
</gene>
<dbReference type="PANTHER" id="PTHR23065:SF7">
    <property type="entry name" value="NOSTRIN, ISOFORM H"/>
    <property type="match status" value="1"/>
</dbReference>
<dbReference type="InterPro" id="IPR001060">
    <property type="entry name" value="FCH_dom"/>
</dbReference>
<evidence type="ECO:0000256" key="7">
    <source>
        <dbReference type="PROSITE-ProRule" id="PRU01077"/>
    </source>
</evidence>
<dbReference type="PANTHER" id="PTHR23065">
    <property type="entry name" value="PROLINE-SERINE-THREONINE PHOSPHATASE INTERACTING PROTEIN 1"/>
    <property type="match status" value="1"/>
</dbReference>
<dbReference type="CDD" id="cd07658">
    <property type="entry name" value="F-BAR_NOSTRIN"/>
    <property type="match status" value="1"/>
</dbReference>
<evidence type="ECO:0000256" key="1">
    <source>
        <dbReference type="ARBA" id="ARBA00004245"/>
    </source>
</evidence>
<feature type="domain" description="SH3" evidence="10">
    <location>
        <begin position="1244"/>
        <end position="1302"/>
    </location>
</feature>
<keyword evidence="2 6" id="KW-0728">SH3 domain</keyword>
<dbReference type="InterPro" id="IPR035656">
    <property type="entry name" value="Nostrin_SH3"/>
</dbReference>
<dbReference type="KEGG" id="scac:106086286"/>
<feature type="coiled-coil region" evidence="8">
    <location>
        <begin position="787"/>
        <end position="828"/>
    </location>
</feature>
<dbReference type="PROSITE" id="PS50002">
    <property type="entry name" value="SH3"/>
    <property type="match status" value="1"/>
</dbReference>
<feature type="region of interest" description="Disordered" evidence="9">
    <location>
        <begin position="1"/>
        <end position="35"/>
    </location>
</feature>
<keyword evidence="7 8" id="KW-0175">Coiled coil</keyword>
<reference evidence="12" key="2">
    <citation type="submission" date="2020-05" db="UniProtKB">
        <authorList>
            <consortium name="EnsemblMetazoa"/>
        </authorList>
    </citation>
    <scope>IDENTIFICATION</scope>
    <source>
        <strain evidence="12">USDA</strain>
    </source>
</reference>
<sequence>MNRLRSQKFKVNNAPAEIPETNNNDSGGNSNSLLNNSLLNKLSKRYSTLSNKITRRTQAGRRGTSPQKVVSGSYDMTGSLSEDHRLEIGAPVLISSTTLDAERFDVSEERLKMIGGGVATMNKNKIHTIDITLSSGKNRLELQQPHAMHSSSGSENEIFVDALSSTPQVGGGGEEQQEKDVFEIAFETPQKLPPREEVITTPPFETPQPLMAAREHLNASPISTKSSDSDMTPVNQMANYYESSKESQNNRPKSILSQKAHSQSAHNLHRSEIKVYLQKAPSMNLKEEEQQAMAMEMDLENVSLPKLPELYGHSKCDLAATTDNEDVELELEDDEEHDADKENSSPSVVAASLKSKSEPNTPFVLEPKRNSFLTQKKLFQSAENIHQRRSKRRSVVFSSSTSINKRNAETPGMGSKNSLSSQQSINFDDYDLKSVSCQSLNPQTLFVSIDELNDLTRQINEAEDFNQDIDLEYCMHRDQLKPSERRITLLKNKNSRLISSVNHNKQKIKKGWTGVKHWIGEEGSKIREVVQRQPLVQRIGSSKHNLSNAESRHSPSLNGSVLLKQQSTSRGASQDKCLDESGLDSKMTSSMHLYDSQIVLSSDNIADSSNELNESFEGDRSPPTKKEDPEGQNGFEELRRYVKQGGDFGKELIVILQERIDSELLYSKSLSKMANKLNKACRELPGSIADAWRGVATEMETRSDIHRQLSASLAEEVVKPLKTIVEGHHKTRKSVESNVDKASRVLAEWRASEAKGKKSSHTAARENEKLQDAMLDVRIQKSPSIALLQQSVNKQAAEKEIKLAEKDCAKLDNKRKKAEEAVKKADVEYYTLCVRAERARVDWEMAVLRGSSLLQNIENQRLINMKNFVSNYASLTANMNPIMESLVQRLQPQVENCNVVKDMQIVKNIRRNAEGPSEQLLPDFYCEHTTLAMNRERRKHALIKLLQLVKTDLERERRSRNGLKGLSQSLNSQEHQNITDKLYHIRSMLTYLEGARFKLHSALLELDHKPRSSHPLAQHIQITRDRTGLQQSILKVPLWLKNNDKLNNSQGSDETGNEYDTISQSNTTTSTTNISCMDGIVSSHGNGSTDGSSYGMKNFNRSKSNIETFSNKRKISVNSTAAAPNAVNGKTKTLSGTTANLYDDTCSDDRGQADGGSNQQDSDFDEFSSQDEDEEAQLTSSTTVGVGGRKEHKANIEKSLSAENYYQNSTELKKQEQQQYTPNGLAENTGQGGLNTSNESSTHVILGRCKALYNYTPKLYDELELIPGDIIEVHAKQDDGWWLGALRNQVGIFPATYVEEIA</sequence>
<feature type="compositionally biased region" description="Low complexity" evidence="9">
    <location>
        <begin position="22"/>
        <end position="35"/>
    </location>
</feature>
<dbReference type="VEuPathDB" id="VectorBase:SCAU011448"/>
<feature type="compositionally biased region" description="Polar residues" evidence="9">
    <location>
        <begin position="1047"/>
        <end position="1060"/>
    </location>
</feature>
<dbReference type="Pfam" id="PF00611">
    <property type="entry name" value="FCH"/>
    <property type="match status" value="1"/>
</dbReference>
<feature type="compositionally biased region" description="Acidic residues" evidence="9">
    <location>
        <begin position="1162"/>
        <end position="1176"/>
    </location>
</feature>
<organism evidence="12 13">
    <name type="scientific">Stomoxys calcitrans</name>
    <name type="common">Stable fly</name>
    <name type="synonym">Conops calcitrans</name>
    <dbReference type="NCBI Taxonomy" id="35570"/>
    <lineage>
        <taxon>Eukaryota</taxon>
        <taxon>Metazoa</taxon>
        <taxon>Ecdysozoa</taxon>
        <taxon>Arthropoda</taxon>
        <taxon>Hexapoda</taxon>
        <taxon>Insecta</taxon>
        <taxon>Pterygota</taxon>
        <taxon>Neoptera</taxon>
        <taxon>Endopterygota</taxon>
        <taxon>Diptera</taxon>
        <taxon>Brachycera</taxon>
        <taxon>Muscomorpha</taxon>
        <taxon>Muscoidea</taxon>
        <taxon>Muscidae</taxon>
        <taxon>Stomoxys</taxon>
    </lineage>
</organism>
<dbReference type="SMART" id="SM00326">
    <property type="entry name" value="SH3"/>
    <property type="match status" value="1"/>
</dbReference>
<dbReference type="PROSITE" id="PS51741">
    <property type="entry name" value="F_BAR"/>
    <property type="match status" value="1"/>
</dbReference>
<evidence type="ECO:0000313" key="12">
    <source>
        <dbReference type="EnsemblMetazoa" id="SCAU011448-PG"/>
    </source>
</evidence>
<keyword evidence="13" id="KW-1185">Reference proteome</keyword>
<feature type="region of interest" description="Disordered" evidence="9">
    <location>
        <begin position="242"/>
        <end position="268"/>
    </location>
</feature>
<dbReference type="InterPro" id="IPR036028">
    <property type="entry name" value="SH3-like_dom_sf"/>
</dbReference>
<dbReference type="InterPro" id="IPR001452">
    <property type="entry name" value="SH3_domain"/>
</dbReference>
<feature type="region of interest" description="Disordered" evidence="9">
    <location>
        <begin position="1047"/>
        <end position="1066"/>
    </location>
</feature>
<feature type="region of interest" description="Disordered" evidence="9">
    <location>
        <begin position="390"/>
        <end position="421"/>
    </location>
</feature>
<dbReference type="SMART" id="SM00055">
    <property type="entry name" value="FCH"/>
    <property type="match status" value="1"/>
</dbReference>
<evidence type="ECO:0000256" key="9">
    <source>
        <dbReference type="SAM" id="MobiDB-lite"/>
    </source>
</evidence>
<name>A0A1I8PV95_STOCA</name>
<protein>
    <recommendedName>
        <fullName evidence="14">SH3 domain-containing protein</fullName>
    </recommendedName>
</protein>
<evidence type="ECO:0000256" key="2">
    <source>
        <dbReference type="ARBA" id="ARBA00022443"/>
    </source>
</evidence>
<dbReference type="STRING" id="35570.A0A1I8PV95"/>
<proteinExistence type="predicted"/>
<feature type="compositionally biased region" description="Basic and acidic residues" evidence="9">
    <location>
        <begin position="617"/>
        <end position="629"/>
    </location>
</feature>
<keyword evidence="4" id="KW-0597">Phosphoprotein</keyword>
<dbReference type="InterPro" id="IPR027267">
    <property type="entry name" value="AH/BAR_dom_sf"/>
</dbReference>
<dbReference type="EnsemblMetazoa" id="SCAU011448-RE">
    <property type="protein sequence ID" value="SCAU011448-PE"/>
    <property type="gene ID" value="SCAU011448"/>
</dbReference>
<dbReference type="Gene3D" id="1.20.1270.60">
    <property type="entry name" value="Arfaptin homology (AH) domain/BAR domain"/>
    <property type="match status" value="1"/>
</dbReference>
<feature type="domain" description="F-BAR" evidence="11">
    <location>
        <begin position="614"/>
        <end position="902"/>
    </location>
</feature>
<dbReference type="EnsemblMetazoa" id="SCAU011448-RH">
    <property type="protein sequence ID" value="SCAU011448-PH"/>
    <property type="gene ID" value="SCAU011448"/>
</dbReference>
<feature type="region of interest" description="Disordered" evidence="9">
    <location>
        <begin position="609"/>
        <end position="634"/>
    </location>
</feature>
<evidence type="ECO:0000256" key="4">
    <source>
        <dbReference type="ARBA" id="ARBA00022553"/>
    </source>
</evidence>
<dbReference type="SUPFAM" id="SSF50044">
    <property type="entry name" value="SH3-domain"/>
    <property type="match status" value="1"/>
</dbReference>
<evidence type="ECO:0000313" key="13">
    <source>
        <dbReference type="Proteomes" id="UP000095300"/>
    </source>
</evidence>
<dbReference type="Pfam" id="PF00018">
    <property type="entry name" value="SH3_1"/>
    <property type="match status" value="1"/>
</dbReference>
<feature type="region of interest" description="Disordered" evidence="9">
    <location>
        <begin position="1143"/>
        <end position="1195"/>
    </location>
</feature>
<evidence type="ECO:0000259" key="11">
    <source>
        <dbReference type="PROSITE" id="PS51741"/>
    </source>
</evidence>
<dbReference type="OrthoDB" id="28357at2759"/>
<accession>A0A1I8PV95</accession>
<evidence type="ECO:0000256" key="5">
    <source>
        <dbReference type="ARBA" id="ARBA00023212"/>
    </source>
</evidence>
<feature type="region of interest" description="Disordered" evidence="9">
    <location>
        <begin position="330"/>
        <end position="365"/>
    </location>
</feature>
<dbReference type="Gene3D" id="2.30.30.40">
    <property type="entry name" value="SH3 Domains"/>
    <property type="match status" value="1"/>
</dbReference>
<dbReference type="GO" id="GO:0005737">
    <property type="term" value="C:cytoplasm"/>
    <property type="evidence" value="ECO:0007669"/>
    <property type="project" value="TreeGrafter"/>
</dbReference>
<dbReference type="CDD" id="cd11823">
    <property type="entry name" value="SH3_Nostrin"/>
    <property type="match status" value="1"/>
</dbReference>
<dbReference type="Proteomes" id="UP000095300">
    <property type="component" value="Unassembled WGS sequence"/>
</dbReference>
<keyword evidence="3" id="KW-0963">Cytoplasm</keyword>
<feature type="region of interest" description="Disordered" evidence="9">
    <location>
        <begin position="1212"/>
        <end position="1239"/>
    </location>
</feature>
<dbReference type="SUPFAM" id="SSF103657">
    <property type="entry name" value="BAR/IMD domain-like"/>
    <property type="match status" value="1"/>
</dbReference>
<evidence type="ECO:0008006" key="14">
    <source>
        <dbReference type="Google" id="ProtNLM"/>
    </source>
</evidence>
<feature type="compositionally biased region" description="Polar residues" evidence="9">
    <location>
        <begin position="1217"/>
        <end position="1239"/>
    </location>
</feature>
<feature type="compositionally biased region" description="Polar residues" evidence="9">
    <location>
        <begin position="242"/>
        <end position="266"/>
    </location>
</feature>
<keyword evidence="5" id="KW-0206">Cytoskeleton</keyword>
<evidence type="ECO:0000259" key="10">
    <source>
        <dbReference type="PROSITE" id="PS50002"/>
    </source>
</evidence>
<reference evidence="12 13" key="1">
    <citation type="submission" date="2015-05" db="EMBL/GenBank/DDBJ databases">
        <authorList>
            <person name="Wilson R.K."/>
            <person name="Warren W.C."/>
            <person name="Olafson P."/>
        </authorList>
    </citation>
    <scope>NUCLEOTIDE SEQUENCE [LARGE SCALE GENOMIC DNA]</scope>
    <source>
        <strain evidence="12 13">USDA</strain>
    </source>
</reference>
<dbReference type="GO" id="GO:0005886">
    <property type="term" value="C:plasma membrane"/>
    <property type="evidence" value="ECO:0007669"/>
    <property type="project" value="TreeGrafter"/>
</dbReference>
<evidence type="ECO:0000256" key="6">
    <source>
        <dbReference type="PROSITE-ProRule" id="PRU00192"/>
    </source>
</evidence>